<dbReference type="InterPro" id="IPR011102">
    <property type="entry name" value="Sig_transdc_His_kinase_HWE"/>
</dbReference>
<dbReference type="EC" id="2.7.13.3" evidence="2"/>
<evidence type="ECO:0000256" key="2">
    <source>
        <dbReference type="ARBA" id="ARBA00012438"/>
    </source>
</evidence>
<gene>
    <name evidence="9" type="ORF">JMJ56_24950</name>
</gene>
<keyword evidence="6" id="KW-0418">Kinase</keyword>
<name>A0ABS1U985_9PROT</name>
<evidence type="ECO:0000259" key="8">
    <source>
        <dbReference type="PROSITE" id="PS50112"/>
    </source>
</evidence>
<dbReference type="InterPro" id="IPR035965">
    <property type="entry name" value="PAS-like_dom_sf"/>
</dbReference>
<feature type="domain" description="PAS" evidence="8">
    <location>
        <begin position="371"/>
        <end position="415"/>
    </location>
</feature>
<dbReference type="SUPFAM" id="SSF55785">
    <property type="entry name" value="PYP-like sensor domain (PAS domain)"/>
    <property type="match status" value="1"/>
</dbReference>
<dbReference type="CDD" id="cd00130">
    <property type="entry name" value="PAS"/>
    <property type="match status" value="1"/>
</dbReference>
<dbReference type="Pfam" id="PF00989">
    <property type="entry name" value="PAS"/>
    <property type="match status" value="1"/>
</dbReference>
<dbReference type="PROSITE" id="PS50112">
    <property type="entry name" value="PAS"/>
    <property type="match status" value="1"/>
</dbReference>
<dbReference type="InterPro" id="IPR000014">
    <property type="entry name" value="PAS"/>
</dbReference>
<protein>
    <recommendedName>
        <fullName evidence="2">histidine kinase</fullName>
        <ecNumber evidence="2">2.7.13.3</ecNumber>
    </recommendedName>
</protein>
<dbReference type="RefSeq" id="WP_202834467.1">
    <property type="nucleotide sequence ID" value="NZ_JAETWB010000023.1"/>
</dbReference>
<dbReference type="Proteomes" id="UP000660885">
    <property type="component" value="Unassembled WGS sequence"/>
</dbReference>
<dbReference type="EMBL" id="JAETWB010000023">
    <property type="protein sequence ID" value="MBL6081248.1"/>
    <property type="molecule type" value="Genomic_DNA"/>
</dbReference>
<evidence type="ECO:0000256" key="1">
    <source>
        <dbReference type="ARBA" id="ARBA00000085"/>
    </source>
</evidence>
<evidence type="ECO:0000256" key="7">
    <source>
        <dbReference type="ARBA" id="ARBA00022840"/>
    </source>
</evidence>
<dbReference type="SMART" id="SM00086">
    <property type="entry name" value="PAC"/>
    <property type="match status" value="1"/>
</dbReference>
<dbReference type="PANTHER" id="PTHR41523:SF8">
    <property type="entry name" value="ETHYLENE RESPONSE SENSOR PROTEIN"/>
    <property type="match status" value="1"/>
</dbReference>
<reference evidence="9 10" key="1">
    <citation type="submission" date="2021-01" db="EMBL/GenBank/DDBJ databases">
        <title>Belnapia mucosa sp. nov. and Belnapia arida sp. nov., isolated from the Tabernas Desert (Almeria, Spain).</title>
        <authorList>
            <person name="Molina-Menor E."/>
            <person name="Vidal-Verdu A."/>
            <person name="Calonge A."/>
            <person name="Satari L."/>
            <person name="Pereto J."/>
            <person name="Porcar M."/>
        </authorList>
    </citation>
    <scope>NUCLEOTIDE SEQUENCE [LARGE SCALE GENOMIC DNA]</scope>
    <source>
        <strain evidence="9 10">T18</strain>
    </source>
</reference>
<dbReference type="InterPro" id="IPR001610">
    <property type="entry name" value="PAC"/>
</dbReference>
<dbReference type="PANTHER" id="PTHR41523">
    <property type="entry name" value="TWO-COMPONENT SYSTEM SENSOR PROTEIN"/>
    <property type="match status" value="1"/>
</dbReference>
<evidence type="ECO:0000256" key="3">
    <source>
        <dbReference type="ARBA" id="ARBA00022553"/>
    </source>
</evidence>
<keyword evidence="4" id="KW-0808">Transferase</keyword>
<dbReference type="InterPro" id="IPR036890">
    <property type="entry name" value="HATPase_C_sf"/>
</dbReference>
<dbReference type="NCBIfam" id="TIGR00229">
    <property type="entry name" value="sensory_box"/>
    <property type="match status" value="1"/>
</dbReference>
<keyword evidence="3" id="KW-0597">Phosphoprotein</keyword>
<evidence type="ECO:0000313" key="10">
    <source>
        <dbReference type="Proteomes" id="UP000660885"/>
    </source>
</evidence>
<evidence type="ECO:0000256" key="6">
    <source>
        <dbReference type="ARBA" id="ARBA00022777"/>
    </source>
</evidence>
<evidence type="ECO:0000256" key="4">
    <source>
        <dbReference type="ARBA" id="ARBA00022679"/>
    </source>
</evidence>
<keyword evidence="5" id="KW-0547">Nucleotide-binding</keyword>
<dbReference type="SMART" id="SM00091">
    <property type="entry name" value="PAS"/>
    <property type="match status" value="1"/>
</dbReference>
<sequence>MQTLVKTKVSRAKLRTHLGALVVSALLPAFAVGAIAVSAAVDSYRRSFEDRLQNTAAALASAVGSEIEIYTASLLALSTSTNLDSDTLDLGAFHERAGWVAAGLASRLFLIKPDGTMPLHTDFPFGTDMQAKRPVRQTSDIARQVFETRRPVVGDAILGQMTDRLLTPVYVPVMRSGQVTYALGSVIESQRLSRLLAVQGFDDGVYASLIDARGSIVARSADQKQYVGQQVRDWVMAGVRNRNDGVLTGENLVGARITTAFHHVAPFPGWTIMVAAPDATFYASLQTPLATLALGGLGSLALALFVAARLGHRVLMPVAWLTRRAERVASSEGEIEPEEPPVRVHEFERLRRAVMQAHQALQARAAAVSAGEARLRAVVDTAVDAIIVSDSRGLIQSLNPAAKTVFGYSQDEAIGASMTMLISEVSGTESDDPVAIAAVETQGQREAEGYCKDGSVVPIELSIAEWHDEAGRQYFTWIIRDISVRKADEERRVLLAREVDHRAKNVLAVVQSVLRLSPRDDPKAFVAAVEARVGALARVHSLLAERGWGGAKLHTVVEQELAVYVTSCPKVRDQRQSTVVISGPPVALVPEAVQPFAMVLHELATNAAKHGAMSVPDGRVDVRWHMDITAASTTLWLRWIETGGPAIEGNPVRRGFGSRVVDATMRGQLGGTIERCWNRTGLSVEMSVPATRVMAKEGRRTIAASKVT</sequence>
<accession>A0ABS1U985</accession>
<dbReference type="InterPro" id="IPR013767">
    <property type="entry name" value="PAS_fold"/>
</dbReference>
<comment type="caution">
    <text evidence="9">The sequence shown here is derived from an EMBL/GenBank/DDBJ whole genome shotgun (WGS) entry which is preliminary data.</text>
</comment>
<evidence type="ECO:0000313" key="9">
    <source>
        <dbReference type="EMBL" id="MBL6081248.1"/>
    </source>
</evidence>
<comment type="catalytic activity">
    <reaction evidence="1">
        <text>ATP + protein L-histidine = ADP + protein N-phospho-L-histidine.</text>
        <dbReference type="EC" id="2.7.13.3"/>
    </reaction>
</comment>
<dbReference type="SMART" id="SM00911">
    <property type="entry name" value="HWE_HK"/>
    <property type="match status" value="1"/>
</dbReference>
<keyword evidence="10" id="KW-1185">Reference proteome</keyword>
<dbReference type="CDD" id="cd18774">
    <property type="entry name" value="PDC2_HK_sensor"/>
    <property type="match status" value="1"/>
</dbReference>
<dbReference type="Gene3D" id="3.30.450.20">
    <property type="entry name" value="PAS domain"/>
    <property type="match status" value="2"/>
</dbReference>
<dbReference type="Pfam" id="PF07536">
    <property type="entry name" value="HWE_HK"/>
    <property type="match status" value="1"/>
</dbReference>
<organism evidence="9 10">
    <name type="scientific">Belnapia arida</name>
    <dbReference type="NCBI Taxonomy" id="2804533"/>
    <lineage>
        <taxon>Bacteria</taxon>
        <taxon>Pseudomonadati</taxon>
        <taxon>Pseudomonadota</taxon>
        <taxon>Alphaproteobacteria</taxon>
        <taxon>Acetobacterales</taxon>
        <taxon>Roseomonadaceae</taxon>
        <taxon>Belnapia</taxon>
    </lineage>
</organism>
<dbReference type="Gene3D" id="3.30.565.10">
    <property type="entry name" value="Histidine kinase-like ATPase, C-terminal domain"/>
    <property type="match status" value="1"/>
</dbReference>
<proteinExistence type="predicted"/>
<keyword evidence="7" id="KW-0067">ATP-binding</keyword>
<evidence type="ECO:0000256" key="5">
    <source>
        <dbReference type="ARBA" id="ARBA00022741"/>
    </source>
</evidence>